<dbReference type="Proteomes" id="UP000249808">
    <property type="component" value="Unassembled WGS sequence"/>
</dbReference>
<evidence type="ECO:0000313" key="2">
    <source>
        <dbReference type="EMBL" id="RAK45981.1"/>
    </source>
</evidence>
<dbReference type="EMBL" id="PZJH01000001">
    <property type="protein sequence ID" value="RAK45981.1"/>
    <property type="molecule type" value="Genomic_DNA"/>
</dbReference>
<proteinExistence type="predicted"/>
<feature type="transmembrane region" description="Helical" evidence="1">
    <location>
        <begin position="27"/>
        <end position="46"/>
    </location>
</feature>
<gene>
    <name evidence="2" type="ORF">BHU61_00615</name>
</gene>
<organism evidence="2 3">
    <name type="scientific">Macrococcus epidermidis</name>
    <dbReference type="NCBI Taxonomy" id="1902580"/>
    <lineage>
        <taxon>Bacteria</taxon>
        <taxon>Bacillati</taxon>
        <taxon>Bacillota</taxon>
        <taxon>Bacilli</taxon>
        <taxon>Bacillales</taxon>
        <taxon>Staphylococcaceae</taxon>
        <taxon>Macrococcus</taxon>
    </lineage>
</organism>
<sequence length="160" mass="18894">MDAYINFWKNAFNFKGRSNRTEFNMGFWPHILCIILVFTIGPMLGLPKLGFNLKTPLFEMLFDLNWQLYHLLIVVVFLIPLISLMMRRCNDLKIEGIHAMLIGFFPVCYTFYILLFAIMGQGLPGDVIWIEIIFYVIILLPIIYFFYMLCIFSFKKGSEY</sequence>
<protein>
    <recommendedName>
        <fullName evidence="4">DUF805 domain-containing protein</fullName>
    </recommendedName>
</protein>
<feature type="transmembrane region" description="Helical" evidence="1">
    <location>
        <begin position="66"/>
        <end position="85"/>
    </location>
</feature>
<dbReference type="AlphaFoldDB" id="A0A327ZUK2"/>
<evidence type="ECO:0008006" key="4">
    <source>
        <dbReference type="Google" id="ProtNLM"/>
    </source>
</evidence>
<keyword evidence="1" id="KW-1133">Transmembrane helix</keyword>
<evidence type="ECO:0000256" key="1">
    <source>
        <dbReference type="SAM" id="Phobius"/>
    </source>
</evidence>
<evidence type="ECO:0000313" key="3">
    <source>
        <dbReference type="Proteomes" id="UP000249808"/>
    </source>
</evidence>
<keyword evidence="1" id="KW-0812">Transmembrane</keyword>
<name>A0A327ZUK2_9STAP</name>
<dbReference type="InterPro" id="IPR008523">
    <property type="entry name" value="DUF805"/>
</dbReference>
<dbReference type="RefSeq" id="WP_111714160.1">
    <property type="nucleotide sequence ID" value="NZ_CP073819.1"/>
</dbReference>
<dbReference type="Pfam" id="PF05656">
    <property type="entry name" value="DUF805"/>
    <property type="match status" value="1"/>
</dbReference>
<keyword evidence="1" id="KW-0472">Membrane</keyword>
<dbReference type="GO" id="GO:0016020">
    <property type="term" value="C:membrane"/>
    <property type="evidence" value="ECO:0007669"/>
    <property type="project" value="InterPro"/>
</dbReference>
<keyword evidence="3" id="KW-1185">Reference proteome</keyword>
<feature type="transmembrane region" description="Helical" evidence="1">
    <location>
        <begin position="97"/>
        <end position="120"/>
    </location>
</feature>
<feature type="transmembrane region" description="Helical" evidence="1">
    <location>
        <begin position="132"/>
        <end position="154"/>
    </location>
</feature>
<comment type="caution">
    <text evidence="2">The sequence shown here is derived from an EMBL/GenBank/DDBJ whole genome shotgun (WGS) entry which is preliminary data.</text>
</comment>
<accession>A0A327ZUK2</accession>
<reference evidence="2 3" key="1">
    <citation type="journal article" date="2018" name="Front. Microbiol.">
        <title>Description and Comparative Genomics of Macrococcus caseolyticus subsp. hominis subsp. nov., Macrococcus goetzii sp. nov., Macrococcus epidermidis sp. nov., and Macrococcus bohemicus sp. nov., Novel Macrococci From Human Clinical Material With Virulence Potential and Suspected Uptake of Foreign DNA by Natural Transformation.</title>
        <authorList>
            <person name="Maslanova I."/>
            <person name="Wertheimer Z."/>
            <person name="Sedlacek I."/>
            <person name="Svec P."/>
            <person name="Indrakova A."/>
            <person name="Kovarovic V."/>
            <person name="Schumann P."/>
            <person name="Sproer C."/>
            <person name="Kralova S."/>
            <person name="Sedo O."/>
            <person name="Kristofova L."/>
            <person name="Vrbovska V."/>
            <person name="Fuzik T."/>
            <person name="Petras P."/>
            <person name="Zdrahal Z."/>
            <person name="Ruzickova V."/>
            <person name="Doskar J."/>
            <person name="Pantucek R."/>
        </authorList>
    </citation>
    <scope>NUCLEOTIDE SEQUENCE [LARGE SCALE GENOMIC DNA]</scope>
    <source>
        <strain evidence="2 3">01/688</strain>
    </source>
</reference>